<evidence type="ECO:0000256" key="1">
    <source>
        <dbReference type="SAM" id="Phobius"/>
    </source>
</evidence>
<evidence type="ECO:0000313" key="4">
    <source>
        <dbReference type="Proteomes" id="UP000199230"/>
    </source>
</evidence>
<protein>
    <submittedName>
        <fullName evidence="3">TadE-like protein</fullName>
    </submittedName>
</protein>
<keyword evidence="1" id="KW-0472">Membrane</keyword>
<dbReference type="InterPro" id="IPR012495">
    <property type="entry name" value="TadE-like_dom"/>
</dbReference>
<evidence type="ECO:0000259" key="2">
    <source>
        <dbReference type="Pfam" id="PF07811"/>
    </source>
</evidence>
<sequence>MAIKHLKSEKGQSLVEFALILPILLILMSFTLDVAQAINSKMNVQHLAGEMVKAHKYFHQGGHENPGDDLFFDSRDDLIDHLLDKSPLNADELTYNIIEGEVRDRHFIGKRWHQTGTNSFGVPIGRFFGTNNSNTVQYITVEVEYVLNFSMILTKTVLGDSLTLSETFTTAMYLGSDGDWPDPL</sequence>
<dbReference type="AlphaFoldDB" id="A0A1H3M5X4"/>
<dbReference type="STRING" id="159292.SAMN05192546_1045"/>
<keyword evidence="1" id="KW-1133">Transmembrane helix</keyword>
<proteinExistence type="predicted"/>
<dbReference type="Proteomes" id="UP000199230">
    <property type="component" value="Unassembled WGS sequence"/>
</dbReference>
<keyword evidence="1" id="KW-0812">Transmembrane</keyword>
<reference evidence="3 4" key="1">
    <citation type="submission" date="2016-10" db="EMBL/GenBank/DDBJ databases">
        <authorList>
            <person name="de Groot N.N."/>
        </authorList>
    </citation>
    <scope>NUCLEOTIDE SEQUENCE [LARGE SCALE GENOMIC DNA]</scope>
    <source>
        <strain evidence="3 4">APO</strain>
    </source>
</reference>
<organism evidence="3 4">
    <name type="scientific">Tindallia californiensis</name>
    <dbReference type="NCBI Taxonomy" id="159292"/>
    <lineage>
        <taxon>Bacteria</taxon>
        <taxon>Bacillati</taxon>
        <taxon>Bacillota</taxon>
        <taxon>Clostridia</taxon>
        <taxon>Peptostreptococcales</taxon>
        <taxon>Tindalliaceae</taxon>
        <taxon>Tindallia</taxon>
    </lineage>
</organism>
<feature type="transmembrane region" description="Helical" evidence="1">
    <location>
        <begin position="12"/>
        <end position="32"/>
    </location>
</feature>
<dbReference type="EMBL" id="FNPV01000004">
    <property type="protein sequence ID" value="SDY72003.1"/>
    <property type="molecule type" value="Genomic_DNA"/>
</dbReference>
<dbReference type="Pfam" id="PF07811">
    <property type="entry name" value="TadE"/>
    <property type="match status" value="1"/>
</dbReference>
<dbReference type="RefSeq" id="WP_093312351.1">
    <property type="nucleotide sequence ID" value="NZ_FNPV01000004.1"/>
</dbReference>
<accession>A0A1H3M5X4</accession>
<feature type="domain" description="TadE-like" evidence="2">
    <location>
        <begin position="11"/>
        <end position="48"/>
    </location>
</feature>
<gene>
    <name evidence="3" type="ORF">SAMN05192546_1045</name>
</gene>
<name>A0A1H3M5X4_9FIRM</name>
<evidence type="ECO:0000313" key="3">
    <source>
        <dbReference type="EMBL" id="SDY72003.1"/>
    </source>
</evidence>
<keyword evidence="4" id="KW-1185">Reference proteome</keyword>